<dbReference type="InterPro" id="IPR046457">
    <property type="entry name" value="PMI_typeI_cat"/>
</dbReference>
<dbReference type="PANTHER" id="PTHR42742:SF3">
    <property type="entry name" value="FRUCTOKINASE"/>
    <property type="match status" value="1"/>
</dbReference>
<accession>A0ABS2SXS6</accession>
<dbReference type="EMBL" id="JAFBCV010000011">
    <property type="protein sequence ID" value="MBM7840001.1"/>
    <property type="molecule type" value="Genomic_DNA"/>
</dbReference>
<evidence type="ECO:0000256" key="8">
    <source>
        <dbReference type="PIRNR" id="PIRNR036894"/>
    </source>
</evidence>
<dbReference type="InterPro" id="IPR011051">
    <property type="entry name" value="RmlC_Cupin_sf"/>
</dbReference>
<evidence type="ECO:0000256" key="5">
    <source>
        <dbReference type="ARBA" id="ARBA00022723"/>
    </source>
</evidence>
<dbReference type="GO" id="GO:0004476">
    <property type="term" value="F:mannose-6-phosphate isomerase activity"/>
    <property type="evidence" value="ECO:0007669"/>
    <property type="project" value="UniProtKB-EC"/>
</dbReference>
<dbReference type="SUPFAM" id="SSF51182">
    <property type="entry name" value="RmlC-like cupins"/>
    <property type="match status" value="1"/>
</dbReference>
<gene>
    <name evidence="11" type="ORF">JOC54_003281</name>
</gene>
<dbReference type="CDD" id="cd07010">
    <property type="entry name" value="cupin_PMI_type_I_N_bac"/>
    <property type="match status" value="1"/>
</dbReference>
<dbReference type="Pfam" id="PF20511">
    <property type="entry name" value="PMI_typeI_cat"/>
    <property type="match status" value="1"/>
</dbReference>
<evidence type="ECO:0000256" key="4">
    <source>
        <dbReference type="ARBA" id="ARBA00011956"/>
    </source>
</evidence>
<evidence type="ECO:0000313" key="11">
    <source>
        <dbReference type="EMBL" id="MBM7840001.1"/>
    </source>
</evidence>
<comment type="similarity">
    <text evidence="3 8">Belongs to the mannose-6-phosphate isomerase type 1 family.</text>
</comment>
<evidence type="ECO:0000256" key="6">
    <source>
        <dbReference type="ARBA" id="ARBA00022833"/>
    </source>
</evidence>
<evidence type="ECO:0000256" key="3">
    <source>
        <dbReference type="ARBA" id="ARBA00010772"/>
    </source>
</evidence>
<comment type="caution">
    <text evidence="11">The sequence shown here is derived from an EMBL/GenBank/DDBJ whole genome shotgun (WGS) entry which is preliminary data.</text>
</comment>
<evidence type="ECO:0000259" key="10">
    <source>
        <dbReference type="Pfam" id="PF21621"/>
    </source>
</evidence>
<dbReference type="Pfam" id="PF21621">
    <property type="entry name" value="MPI_cupin_dom"/>
    <property type="match status" value="1"/>
</dbReference>
<evidence type="ECO:0000256" key="7">
    <source>
        <dbReference type="ARBA" id="ARBA00023235"/>
    </source>
</evidence>
<reference evidence="11" key="1">
    <citation type="submission" date="2021-01" db="EMBL/GenBank/DDBJ databases">
        <title>Genomic Encyclopedia of Type Strains, Phase IV (KMG-IV): sequencing the most valuable type-strain genomes for metagenomic binning, comparative biology and taxonomic classification.</title>
        <authorList>
            <person name="Goeker M."/>
        </authorList>
    </citation>
    <scope>NUCLEOTIDE SEQUENCE</scope>
    <source>
        <strain evidence="11">DSM 21943</strain>
    </source>
</reference>
<evidence type="ECO:0000256" key="1">
    <source>
        <dbReference type="ARBA" id="ARBA00000757"/>
    </source>
</evidence>
<dbReference type="Gene3D" id="2.60.120.10">
    <property type="entry name" value="Jelly Rolls"/>
    <property type="match status" value="2"/>
</dbReference>
<keyword evidence="6 8" id="KW-0862">Zinc</keyword>
<dbReference type="Proteomes" id="UP001179280">
    <property type="component" value="Unassembled WGS sequence"/>
</dbReference>
<dbReference type="InterPro" id="IPR051804">
    <property type="entry name" value="Carb_Metab_Reg_Kinase/Isom"/>
</dbReference>
<dbReference type="InterPro" id="IPR049071">
    <property type="entry name" value="MPI_cupin_dom"/>
</dbReference>
<keyword evidence="5 8" id="KW-0479">Metal-binding</keyword>
<dbReference type="NCBIfam" id="TIGR00218">
    <property type="entry name" value="manA"/>
    <property type="match status" value="1"/>
</dbReference>
<comment type="cofactor">
    <cofactor evidence="2 8">
        <name>Zn(2+)</name>
        <dbReference type="ChEBI" id="CHEBI:29105"/>
    </cofactor>
</comment>
<protein>
    <recommendedName>
        <fullName evidence="4 8">Mannose-6-phosphate isomerase</fullName>
        <ecNumber evidence="4 8">5.3.1.8</ecNumber>
    </recommendedName>
</protein>
<dbReference type="InterPro" id="IPR014710">
    <property type="entry name" value="RmlC-like_jellyroll"/>
</dbReference>
<evidence type="ECO:0000256" key="2">
    <source>
        <dbReference type="ARBA" id="ARBA00001947"/>
    </source>
</evidence>
<dbReference type="PANTHER" id="PTHR42742">
    <property type="entry name" value="TRANSCRIPTIONAL REPRESSOR MPRA"/>
    <property type="match status" value="1"/>
</dbReference>
<dbReference type="EC" id="5.3.1.8" evidence="4 8"/>
<dbReference type="InterPro" id="IPR001250">
    <property type="entry name" value="Man6P_Isoase-1"/>
</dbReference>
<organism evidence="11 12">
    <name type="scientific">Shouchella xiaoxiensis</name>
    <dbReference type="NCBI Taxonomy" id="766895"/>
    <lineage>
        <taxon>Bacteria</taxon>
        <taxon>Bacillati</taxon>
        <taxon>Bacillota</taxon>
        <taxon>Bacilli</taxon>
        <taxon>Bacillales</taxon>
        <taxon>Bacillaceae</taxon>
        <taxon>Shouchella</taxon>
    </lineage>
</organism>
<dbReference type="RefSeq" id="WP_204467397.1">
    <property type="nucleotide sequence ID" value="NZ_JAFBCV010000011.1"/>
</dbReference>
<evidence type="ECO:0000259" key="9">
    <source>
        <dbReference type="Pfam" id="PF20511"/>
    </source>
</evidence>
<name>A0ABS2SXS6_9BACI</name>
<evidence type="ECO:0000313" key="12">
    <source>
        <dbReference type="Proteomes" id="UP001179280"/>
    </source>
</evidence>
<sequence length="319" mass="35737">MKIDEPIYLSPVFQERIWGGQKLSAFGYDLPYEKTGECWGISAHQNGMSIVRSGQFKGKSLEELWRAEPELFGGETTTEFPLLVKLLDAKEDLSVQVHPNDDQASLLEDGEAYGKTECWYVVSAEADSELILGHTAATSEEFEERITTEEWSQLLKRVPIKTGDFFHVPSGTIHAIGAGSVILETQQSSDTTYRVYDFDRTDDEGKKRELHLDKAKQVTMVPHEPYSVKPEVILAEEGNQLLKLVTTPFFSVFKVTVAGLWENQIDAPYLLVSVLTGDGVLEADEKTFELKKGDHLVIPKEIVSTFKLRGNIEAIISHT</sequence>
<keyword evidence="7 8" id="KW-0413">Isomerase</keyword>
<comment type="catalytic activity">
    <reaction evidence="1 8">
        <text>D-mannose 6-phosphate = D-fructose 6-phosphate</text>
        <dbReference type="Rhea" id="RHEA:12356"/>
        <dbReference type="ChEBI" id="CHEBI:58735"/>
        <dbReference type="ChEBI" id="CHEBI:61527"/>
        <dbReference type="EC" id="5.3.1.8"/>
    </reaction>
</comment>
<keyword evidence="12" id="KW-1185">Reference proteome</keyword>
<dbReference type="PIRSF" id="PIRSF036894">
    <property type="entry name" value="PMI_Firm_short"/>
    <property type="match status" value="1"/>
</dbReference>
<feature type="domain" description="Mannose-6-phosphate isomerase cupin" evidence="10">
    <location>
        <begin position="243"/>
        <end position="318"/>
    </location>
</feature>
<dbReference type="InterPro" id="IPR014628">
    <property type="entry name" value="Man6P_isomerase_Firm_short"/>
</dbReference>
<proteinExistence type="inferred from homology"/>
<feature type="domain" description="Phosphomannose isomerase type I catalytic" evidence="9">
    <location>
        <begin position="9"/>
        <end position="109"/>
    </location>
</feature>